<dbReference type="GO" id="GO:0005819">
    <property type="term" value="C:spindle"/>
    <property type="evidence" value="ECO:0007669"/>
    <property type="project" value="UniProtKB-SubCell"/>
</dbReference>
<dbReference type="FunFam" id="1.10.287.1490:FF:000004">
    <property type="entry name" value="nucleoprotein TPR isoform X2"/>
    <property type="match status" value="1"/>
</dbReference>
<feature type="compositionally biased region" description="Low complexity" evidence="26">
    <location>
        <begin position="1487"/>
        <end position="1505"/>
    </location>
</feature>
<evidence type="ECO:0000256" key="11">
    <source>
        <dbReference type="ARBA" id="ARBA00022618"/>
    </source>
</evidence>
<evidence type="ECO:0000256" key="23">
    <source>
        <dbReference type="ARBA" id="ARBA00023328"/>
    </source>
</evidence>
<dbReference type="OrthoDB" id="343070at2759"/>
<feature type="region of interest" description="Disordered" evidence="26">
    <location>
        <begin position="584"/>
        <end position="603"/>
    </location>
</feature>
<evidence type="ECO:0000256" key="2">
    <source>
        <dbReference type="ARBA" id="ARBA00004335"/>
    </source>
</evidence>
<dbReference type="Gene3D" id="1.10.287.1490">
    <property type="match status" value="1"/>
</dbReference>
<comment type="similarity">
    <text evidence="6">Belongs to the TPR family.</text>
</comment>
<feature type="compositionally biased region" description="Polar residues" evidence="26">
    <location>
        <begin position="1315"/>
        <end position="1330"/>
    </location>
</feature>
<feature type="compositionally biased region" description="Polar residues" evidence="26">
    <location>
        <begin position="1401"/>
        <end position="1412"/>
    </location>
</feature>
<dbReference type="GO" id="GO:0031965">
    <property type="term" value="C:nuclear membrane"/>
    <property type="evidence" value="ECO:0007669"/>
    <property type="project" value="UniProtKB-SubCell"/>
</dbReference>
<dbReference type="GO" id="GO:1901673">
    <property type="term" value="P:regulation of mitotic spindle assembly"/>
    <property type="evidence" value="ECO:0007669"/>
    <property type="project" value="TreeGrafter"/>
</dbReference>
<feature type="compositionally biased region" description="Polar residues" evidence="26">
    <location>
        <begin position="1424"/>
        <end position="1459"/>
    </location>
</feature>
<dbReference type="InterPro" id="IPR012929">
    <property type="entry name" value="Nucleoprot-TPR/MLP1-2_dom"/>
</dbReference>
<protein>
    <recommendedName>
        <fullName evidence="7">Nucleoprotein TPR</fullName>
    </recommendedName>
    <alternativeName>
        <fullName evidence="24">NPC-associated intranuclear protein</fullName>
    </alternativeName>
</protein>
<evidence type="ECO:0000256" key="21">
    <source>
        <dbReference type="ARBA" id="ARBA00023242"/>
    </source>
</evidence>
<dbReference type="GO" id="GO:0006406">
    <property type="term" value="P:mRNA export from nucleus"/>
    <property type="evidence" value="ECO:0007669"/>
    <property type="project" value="TreeGrafter"/>
</dbReference>
<evidence type="ECO:0000256" key="26">
    <source>
        <dbReference type="SAM" id="MobiDB-lite"/>
    </source>
</evidence>
<keyword evidence="20" id="KW-0206">Cytoskeleton</keyword>
<dbReference type="GO" id="GO:0034399">
    <property type="term" value="C:nuclear periphery"/>
    <property type="evidence" value="ECO:0007669"/>
    <property type="project" value="UniProtKB-ARBA"/>
</dbReference>
<evidence type="ECO:0000259" key="28">
    <source>
        <dbReference type="Pfam" id="PF25785"/>
    </source>
</evidence>
<dbReference type="PANTHER" id="PTHR18898:SF3">
    <property type="entry name" value="NUCLEOPROTEIN TPR"/>
    <property type="match status" value="1"/>
</dbReference>
<feature type="compositionally biased region" description="Low complexity" evidence="26">
    <location>
        <begin position="1460"/>
        <end position="1474"/>
    </location>
</feature>
<feature type="compositionally biased region" description="Basic and acidic residues" evidence="26">
    <location>
        <begin position="1294"/>
        <end position="1310"/>
    </location>
</feature>
<keyword evidence="22" id="KW-0131">Cell cycle</keyword>
<feature type="region of interest" description="Disordered" evidence="26">
    <location>
        <begin position="1219"/>
        <end position="1240"/>
    </location>
</feature>
<feature type="domain" description="Nucleoprotein TPR/MLP1-2" evidence="27">
    <location>
        <begin position="719"/>
        <end position="846"/>
    </location>
</feature>
<feature type="compositionally biased region" description="Polar residues" evidence="26">
    <location>
        <begin position="584"/>
        <end position="593"/>
    </location>
</feature>
<proteinExistence type="inferred from homology"/>
<feature type="compositionally biased region" description="Polar residues" evidence="26">
    <location>
        <begin position="1766"/>
        <end position="1784"/>
    </location>
</feature>
<keyword evidence="13" id="KW-0509">mRNA transport</keyword>
<evidence type="ECO:0000256" key="9">
    <source>
        <dbReference type="ARBA" id="ARBA00022454"/>
    </source>
</evidence>
<feature type="coiled-coil region" evidence="25">
    <location>
        <begin position="896"/>
        <end position="1098"/>
    </location>
</feature>
<dbReference type="Pfam" id="PF07926">
    <property type="entry name" value="TPR_MLP1_2"/>
    <property type="match status" value="1"/>
</dbReference>
<keyword evidence="9" id="KW-0158">Chromosome</keyword>
<evidence type="ECO:0000313" key="30">
    <source>
        <dbReference type="Proteomes" id="UP001152622"/>
    </source>
</evidence>
<feature type="compositionally biased region" description="Acidic residues" evidence="26">
    <location>
        <begin position="1511"/>
        <end position="1526"/>
    </location>
</feature>
<evidence type="ECO:0000256" key="12">
    <source>
        <dbReference type="ARBA" id="ARBA00022776"/>
    </source>
</evidence>
<dbReference type="GO" id="GO:0006606">
    <property type="term" value="P:protein import into nucleus"/>
    <property type="evidence" value="ECO:0007669"/>
    <property type="project" value="InterPro"/>
</dbReference>
<evidence type="ECO:0000313" key="29">
    <source>
        <dbReference type="EMBL" id="KAJ8357190.1"/>
    </source>
</evidence>
<evidence type="ECO:0000256" key="20">
    <source>
        <dbReference type="ARBA" id="ARBA00023212"/>
    </source>
</evidence>
<evidence type="ECO:0000256" key="22">
    <source>
        <dbReference type="ARBA" id="ARBA00023306"/>
    </source>
</evidence>
<name>A0A9Q1IYA3_SYNKA</name>
<dbReference type="GO" id="GO:0000776">
    <property type="term" value="C:kinetochore"/>
    <property type="evidence" value="ECO:0007669"/>
    <property type="project" value="UniProtKB-KW"/>
</dbReference>
<feature type="compositionally biased region" description="Acidic residues" evidence="26">
    <location>
        <begin position="1574"/>
        <end position="1589"/>
    </location>
</feature>
<gene>
    <name evidence="29" type="ORF">SKAU_G00199840</name>
</gene>
<evidence type="ECO:0000256" key="1">
    <source>
        <dbReference type="ARBA" id="ARBA00004186"/>
    </source>
</evidence>
<organism evidence="29 30">
    <name type="scientific">Synaphobranchus kaupii</name>
    <name type="common">Kaup's arrowtooth eel</name>
    <dbReference type="NCBI Taxonomy" id="118154"/>
    <lineage>
        <taxon>Eukaryota</taxon>
        <taxon>Metazoa</taxon>
        <taxon>Chordata</taxon>
        <taxon>Craniata</taxon>
        <taxon>Vertebrata</taxon>
        <taxon>Euteleostomi</taxon>
        <taxon>Actinopterygii</taxon>
        <taxon>Neopterygii</taxon>
        <taxon>Teleostei</taxon>
        <taxon>Anguilliformes</taxon>
        <taxon>Synaphobranchidae</taxon>
        <taxon>Synaphobranchus</taxon>
    </lineage>
</organism>
<keyword evidence="10" id="KW-0963">Cytoplasm</keyword>
<keyword evidence="17 25" id="KW-0175">Coiled coil</keyword>
<keyword evidence="19" id="KW-0472">Membrane</keyword>
<feature type="region of interest" description="Disordered" evidence="26">
    <location>
        <begin position="237"/>
        <end position="257"/>
    </location>
</feature>
<dbReference type="Pfam" id="PF25785">
    <property type="entry name" value="TPR"/>
    <property type="match status" value="1"/>
</dbReference>
<comment type="caution">
    <text evidence="29">The sequence shown here is derived from an EMBL/GenBank/DDBJ whole genome shotgun (WGS) entry which is preliminary data.</text>
</comment>
<keyword evidence="8" id="KW-0813">Transport</keyword>
<feature type="compositionally biased region" description="Polar residues" evidence="26">
    <location>
        <begin position="1603"/>
        <end position="1613"/>
    </location>
</feature>
<feature type="compositionally biased region" description="Low complexity" evidence="26">
    <location>
        <begin position="1380"/>
        <end position="1400"/>
    </location>
</feature>
<evidence type="ECO:0000256" key="19">
    <source>
        <dbReference type="ARBA" id="ARBA00023136"/>
    </source>
</evidence>
<feature type="compositionally biased region" description="Low complexity" evidence="26">
    <location>
        <begin position="1711"/>
        <end position="1723"/>
    </location>
</feature>
<evidence type="ECO:0000256" key="3">
    <source>
        <dbReference type="ARBA" id="ARBA00004567"/>
    </source>
</evidence>
<evidence type="ECO:0000256" key="24">
    <source>
        <dbReference type="ARBA" id="ARBA00077074"/>
    </source>
</evidence>
<evidence type="ECO:0000256" key="4">
    <source>
        <dbReference type="ARBA" id="ARBA00004620"/>
    </source>
</evidence>
<feature type="coiled-coil region" evidence="25">
    <location>
        <begin position="108"/>
        <end position="170"/>
    </location>
</feature>
<feature type="compositionally biased region" description="Acidic residues" evidence="26">
    <location>
        <begin position="1544"/>
        <end position="1560"/>
    </location>
</feature>
<keyword evidence="11" id="KW-0132">Cell division</keyword>
<keyword evidence="18" id="KW-0906">Nuclear pore complex</keyword>
<evidence type="ECO:0000256" key="6">
    <source>
        <dbReference type="ARBA" id="ARBA00005274"/>
    </source>
</evidence>
<evidence type="ECO:0000256" key="15">
    <source>
        <dbReference type="ARBA" id="ARBA00022927"/>
    </source>
</evidence>
<dbReference type="GO" id="GO:0051301">
    <property type="term" value="P:cell division"/>
    <property type="evidence" value="ECO:0007669"/>
    <property type="project" value="UniProtKB-KW"/>
</dbReference>
<feature type="compositionally biased region" description="Basic and acidic residues" evidence="26">
    <location>
        <begin position="1219"/>
        <end position="1237"/>
    </location>
</feature>
<evidence type="ECO:0000256" key="10">
    <source>
        <dbReference type="ARBA" id="ARBA00022490"/>
    </source>
</evidence>
<keyword evidence="12" id="KW-0498">Mitosis</keyword>
<evidence type="ECO:0000256" key="25">
    <source>
        <dbReference type="SAM" id="Coils"/>
    </source>
</evidence>
<evidence type="ECO:0000256" key="8">
    <source>
        <dbReference type="ARBA" id="ARBA00022448"/>
    </source>
</evidence>
<feature type="domain" description="NUA/TPR/MLP1-2-like" evidence="28">
    <location>
        <begin position="142"/>
        <end position="243"/>
    </location>
</feature>
<keyword evidence="16" id="KW-0811">Translocation</keyword>
<feature type="region of interest" description="Disordered" evidence="26">
    <location>
        <begin position="1294"/>
        <end position="1797"/>
    </location>
</feature>
<dbReference type="GO" id="GO:0017056">
    <property type="term" value="F:structural constituent of nuclear pore"/>
    <property type="evidence" value="ECO:0007669"/>
    <property type="project" value="TreeGrafter"/>
</dbReference>
<feature type="coiled-coil region" evidence="25">
    <location>
        <begin position="776"/>
        <end position="849"/>
    </location>
</feature>
<keyword evidence="23" id="KW-0137">Centromere</keyword>
<evidence type="ECO:0000256" key="18">
    <source>
        <dbReference type="ARBA" id="ARBA00023132"/>
    </source>
</evidence>
<comment type="subcellular location">
    <subcellularLocation>
        <location evidence="5">Chromosome</location>
        <location evidence="5">Centromere</location>
        <location evidence="5">Kinetochore</location>
    </subcellularLocation>
    <subcellularLocation>
        <location evidence="1">Cytoplasm</location>
        <location evidence="1">Cytoskeleton</location>
        <location evidence="1">Spindle</location>
    </subcellularLocation>
    <subcellularLocation>
        <location evidence="2">Nucleus membrane</location>
        <topology evidence="2">Peripheral membrane protein</topology>
        <orientation evidence="2">Cytoplasmic side</orientation>
    </subcellularLocation>
    <subcellularLocation>
        <location evidence="4">Nucleus membrane</location>
        <topology evidence="4">Peripheral membrane protein</topology>
        <orientation evidence="4">Nucleoplasmic side</orientation>
    </subcellularLocation>
    <subcellularLocation>
        <location evidence="3">Nucleus</location>
        <location evidence="3">Nuclear pore complex</location>
    </subcellularLocation>
</comment>
<feature type="compositionally biased region" description="Acidic residues" evidence="26">
    <location>
        <begin position="1620"/>
        <end position="1663"/>
    </location>
</feature>
<evidence type="ECO:0000256" key="14">
    <source>
        <dbReference type="ARBA" id="ARBA00022838"/>
    </source>
</evidence>
<feature type="compositionally biased region" description="Polar residues" evidence="26">
    <location>
        <begin position="1476"/>
        <end position="1486"/>
    </location>
</feature>
<evidence type="ECO:0000256" key="5">
    <source>
        <dbReference type="ARBA" id="ARBA00004629"/>
    </source>
</evidence>
<sequence>MTSSKERIEAEMKEKVRTVQKELDNTKVLLSDSNRRGVAALTEEELTNMSPTAAAVAKIVKPGMKLTELYNAFVEAQDQLHLERLENKRVNRYLDEIVQEVETMSPVLKRQREEYERMQASMTSLSTKLEQAMKEMHRLQKEADEANRRCSVLERENQKFELQLSDQSQQIRVLLLELEEARGSRVVREGEREDVSSAHISSSSEAASQQRLVTFRSVEELQQQNQRLLVAIREQKEAHEKEKTESTLSSNTEQEKSLQAVRSELVQLREQRSHQAQLAESAVRQRDMYRILLSQTTGVSLPGHDGAGPVGFSQGPASRQSPGAVPARTMPPRAAAAGSREAVEARAAIRQLQEVFNTYKREKSENDKILNEQNEKLLKQVSEFRSQNAKLSTQFDFAGKRYTMLQDNMEGYRREIASLREKSQKMAATGQRHEQIIHTMTQDLRAANEKLALVEVRGENVKKERDMLKMAESRLNQEKDSIMTEQRSQNLLLTNLKAIQLTMERSEAETKQRLSSQIERLEREIVALKRKLEQEVEQRHALGRNQDTQLLNVRRQLETQNALLQKTKDLLKTAEQQNTTLRQQLNSAENQSVPRPANVPGPKGARAVVVVDDVEDLRSRLRQAEEQSGDLRERLNNATKNVEQYRAMVLTLEESLSKEKQATEQNRSSVEARLKEAQEYHKQLEQKLVEAEKEKQGLEEEKRKAVDNIEKQMNELKKNLRNIQTELQDAHQRAGSAVTQEQKATQESQQQIKLAAEAQNKYERELMLHAADVEALQAAKKQALQVSQNRQQLEERVRKAGAQLLEARTTWEQQEKKFKEEANKLKARAEGLQKQNTMLHQQIESLQKKMATSLQQQATKDGQLDISLSEEGKSHEQILEILRFVRRDKEIAEAQFEVAQVESLRYKQRVEHLEKELKEMQESLNSEREKLQVTTKALTQHDLLMKKTETMNVLTETNKILREEKERLAQELQQTQAKVRKLEVDITPLQESNAELSEKNGMLQAEKKLLEEDIKRWKTRVQLLVSQQKDSETEEQKKLISEKEAHLKRIQQLTEETARLKAEIARTQASMTTVQSQLQNLQENLGKVTTERENLKKDVEAKALDIQEKAKTIAQVRKIGRRYKTQYEELKVQHDKLVAEAAAKPAQEQAAQQASAQEIQALKSSLSQAEAKTKDSESQVENLQKTVGEREVQVRSLQEQVNKAQPELTRLRQELQEKSAQEEQLRQQMAEKEEKTKKAFMGAKQKINQLNGAKEQLSQECEDLKQQREELEVRLSALKSQYEGRLCRQERELRELREQQERHGEQRDEPPEQGPSKTQEQQRPAEQRQITMKAMPAADRGSTSTSEPPTANIKPTPVTATPSKPPAPGNKSTPRASIRPMVTPATVTTPTPTATVMPTTQAEAQEAGQSSEGPVEHVMVFGSASGSVRSTSPSVQTTMSQPMLTQATAFVQPTQQQSLPPAAEPANQEPAPSAMETVSSNQVERPSTSSAVFSTVSSTPGSSVPKRSREEEQESTGEAEATEDPADAPIPKKIRITQRAVLTLEEDAATDVSPDAETEVPLERQEAPDASQLSEEEVYPVLADGDEEMSQAVPAESSESRPSDQNSPESQQHPIIVIETDSESEEEEDDEEEGAEQDYQEEEEEDEDEDDDTGLGDEAEESNEGSASGDGDAPYERDAAEGPEATDTGAENEVGTGPADSAQKQPDSQNSGETSGGTVESSSADPPQQPIPNTTTSDRHPPPATAVTTASPAQHPTPSPGARATTKPTTVCTDATALRSQRPSTHPRNRQHAALFR</sequence>
<evidence type="ECO:0000256" key="13">
    <source>
        <dbReference type="ARBA" id="ARBA00022816"/>
    </source>
</evidence>
<dbReference type="Proteomes" id="UP001152622">
    <property type="component" value="Chromosome 6"/>
</dbReference>
<dbReference type="InterPro" id="IPR057974">
    <property type="entry name" value="NUA/TPR/MLP1-2-like_dom"/>
</dbReference>
<keyword evidence="14" id="KW-0995">Kinetochore</keyword>
<evidence type="ECO:0000256" key="7">
    <source>
        <dbReference type="ARBA" id="ARBA00019789"/>
    </source>
</evidence>
<dbReference type="PANTHER" id="PTHR18898">
    <property type="entry name" value="NUCLEOPROTEIN TPR-RELATED"/>
    <property type="match status" value="1"/>
</dbReference>
<keyword evidence="15" id="KW-0653">Protein transport</keyword>
<evidence type="ECO:0000256" key="16">
    <source>
        <dbReference type="ARBA" id="ARBA00023010"/>
    </source>
</evidence>
<dbReference type="EMBL" id="JAINUF010000006">
    <property type="protein sequence ID" value="KAJ8357190.1"/>
    <property type="molecule type" value="Genomic_DNA"/>
</dbReference>
<dbReference type="GO" id="GO:0005643">
    <property type="term" value="C:nuclear pore"/>
    <property type="evidence" value="ECO:0007669"/>
    <property type="project" value="UniProtKB-SubCell"/>
</dbReference>
<keyword evidence="21" id="KW-0539">Nucleus</keyword>
<keyword evidence="30" id="KW-1185">Reference proteome</keyword>
<evidence type="ECO:0000256" key="17">
    <source>
        <dbReference type="ARBA" id="ARBA00023054"/>
    </source>
</evidence>
<reference evidence="29" key="1">
    <citation type="journal article" date="2023" name="Science">
        <title>Genome structures resolve the early diversification of teleost fishes.</title>
        <authorList>
            <person name="Parey E."/>
            <person name="Louis A."/>
            <person name="Montfort J."/>
            <person name="Bouchez O."/>
            <person name="Roques C."/>
            <person name="Iampietro C."/>
            <person name="Lluch J."/>
            <person name="Castinel A."/>
            <person name="Donnadieu C."/>
            <person name="Desvignes T."/>
            <person name="Floi Bucao C."/>
            <person name="Jouanno E."/>
            <person name="Wen M."/>
            <person name="Mejri S."/>
            <person name="Dirks R."/>
            <person name="Jansen H."/>
            <person name="Henkel C."/>
            <person name="Chen W.J."/>
            <person name="Zahm M."/>
            <person name="Cabau C."/>
            <person name="Klopp C."/>
            <person name="Thompson A.W."/>
            <person name="Robinson-Rechavi M."/>
            <person name="Braasch I."/>
            <person name="Lecointre G."/>
            <person name="Bobe J."/>
            <person name="Postlethwait J.H."/>
            <person name="Berthelot C."/>
            <person name="Roest Crollius H."/>
            <person name="Guiguen Y."/>
        </authorList>
    </citation>
    <scope>NUCLEOTIDE SEQUENCE</scope>
    <source>
        <strain evidence="29">WJC10195</strain>
    </source>
</reference>
<accession>A0A9Q1IYA3</accession>
<evidence type="ECO:0000259" key="27">
    <source>
        <dbReference type="Pfam" id="PF07926"/>
    </source>
</evidence>